<evidence type="ECO:0000313" key="3">
    <source>
        <dbReference type="Proteomes" id="UP000772434"/>
    </source>
</evidence>
<reference evidence="2" key="1">
    <citation type="submission" date="2020-11" db="EMBL/GenBank/DDBJ databases">
        <authorList>
            <consortium name="DOE Joint Genome Institute"/>
            <person name="Ahrendt S."/>
            <person name="Riley R."/>
            <person name="Andreopoulos W."/>
            <person name="Labutti K."/>
            <person name="Pangilinan J."/>
            <person name="Ruiz-Duenas F.J."/>
            <person name="Barrasa J.M."/>
            <person name="Sanchez-Garcia M."/>
            <person name="Camarero S."/>
            <person name="Miyauchi S."/>
            <person name="Serrano A."/>
            <person name="Linde D."/>
            <person name="Babiker R."/>
            <person name="Drula E."/>
            <person name="Ayuso-Fernandez I."/>
            <person name="Pacheco R."/>
            <person name="Padilla G."/>
            <person name="Ferreira P."/>
            <person name="Barriuso J."/>
            <person name="Kellner H."/>
            <person name="Castanera R."/>
            <person name="Alfaro M."/>
            <person name="Ramirez L."/>
            <person name="Pisabarro A.G."/>
            <person name="Kuo A."/>
            <person name="Tritt A."/>
            <person name="Lipzen A."/>
            <person name="He G."/>
            <person name="Yan M."/>
            <person name="Ng V."/>
            <person name="Cullen D."/>
            <person name="Martin F."/>
            <person name="Rosso M.-N."/>
            <person name="Henrissat B."/>
            <person name="Hibbett D."/>
            <person name="Martinez A.T."/>
            <person name="Grigoriev I.V."/>
        </authorList>
    </citation>
    <scope>NUCLEOTIDE SEQUENCE</scope>
    <source>
        <strain evidence="2">AH 40177</strain>
    </source>
</reference>
<gene>
    <name evidence="2" type="ORF">BDP27DRAFT_1454983</name>
</gene>
<feature type="transmembrane region" description="Helical" evidence="1">
    <location>
        <begin position="24"/>
        <end position="45"/>
    </location>
</feature>
<protein>
    <submittedName>
        <fullName evidence="2">Uncharacterized protein</fullName>
    </submittedName>
</protein>
<name>A0A9P5P6G9_9AGAR</name>
<evidence type="ECO:0000256" key="1">
    <source>
        <dbReference type="SAM" id="Phobius"/>
    </source>
</evidence>
<comment type="caution">
    <text evidence="2">The sequence shown here is derived from an EMBL/GenBank/DDBJ whole genome shotgun (WGS) entry which is preliminary data.</text>
</comment>
<accession>A0A9P5P6G9</accession>
<feature type="transmembrane region" description="Helical" evidence="1">
    <location>
        <begin position="233"/>
        <end position="253"/>
    </location>
</feature>
<feature type="transmembrane region" description="Helical" evidence="1">
    <location>
        <begin position="190"/>
        <end position="213"/>
    </location>
</feature>
<proteinExistence type="predicted"/>
<sequence>MTPEEVAAVSSAGLALFEEVTSDIFLSVLSGIYFLAYCISLYIHFRTKGNAGNAKKAMICVLLGNFVLMLMLFVSFVALVMPDFVKYKLLVTHPEGIMEQIIADDLQSHLKVYNTICSWLGNFIQLIADIVIVWRAWAVWIDNATVKWTLLLLMLADIAVCLADTAVDSTMLAPMSSSSQSSSESINLDWVAVVLSLSVNMVATCSIAFRAWLHYKSMKSISIRRKKTKGERILLLLLESGAVYMLFQLLVITTDALNVNAPASSTVGFVGTLATRLYISAASLNPVIIFILVQTHMTKVSTLKKFLHSVNKLSHSRFWHFL</sequence>
<keyword evidence="1" id="KW-1133">Transmembrane helix</keyword>
<dbReference type="EMBL" id="JADNRY010000509">
    <property type="protein sequence ID" value="KAF9045866.1"/>
    <property type="molecule type" value="Genomic_DNA"/>
</dbReference>
<keyword evidence="1" id="KW-0472">Membrane</keyword>
<organism evidence="2 3">
    <name type="scientific">Rhodocollybia butyracea</name>
    <dbReference type="NCBI Taxonomy" id="206335"/>
    <lineage>
        <taxon>Eukaryota</taxon>
        <taxon>Fungi</taxon>
        <taxon>Dikarya</taxon>
        <taxon>Basidiomycota</taxon>
        <taxon>Agaricomycotina</taxon>
        <taxon>Agaricomycetes</taxon>
        <taxon>Agaricomycetidae</taxon>
        <taxon>Agaricales</taxon>
        <taxon>Marasmiineae</taxon>
        <taxon>Omphalotaceae</taxon>
        <taxon>Rhodocollybia</taxon>
    </lineage>
</organism>
<feature type="transmembrane region" description="Helical" evidence="1">
    <location>
        <begin position="150"/>
        <end position="170"/>
    </location>
</feature>
<keyword evidence="3" id="KW-1185">Reference proteome</keyword>
<dbReference type="Proteomes" id="UP000772434">
    <property type="component" value="Unassembled WGS sequence"/>
</dbReference>
<dbReference type="AlphaFoldDB" id="A0A9P5P6G9"/>
<evidence type="ECO:0000313" key="2">
    <source>
        <dbReference type="EMBL" id="KAF9045866.1"/>
    </source>
</evidence>
<feature type="transmembrane region" description="Helical" evidence="1">
    <location>
        <begin position="119"/>
        <end position="138"/>
    </location>
</feature>
<feature type="transmembrane region" description="Helical" evidence="1">
    <location>
        <begin position="57"/>
        <end position="81"/>
    </location>
</feature>
<feature type="transmembrane region" description="Helical" evidence="1">
    <location>
        <begin position="273"/>
        <end position="293"/>
    </location>
</feature>
<keyword evidence="1" id="KW-0812">Transmembrane</keyword>